<dbReference type="InterPro" id="IPR029058">
    <property type="entry name" value="AB_hydrolase_fold"/>
</dbReference>
<dbReference type="PANTHER" id="PTHR45763">
    <property type="entry name" value="HYDROLASE, ALPHA/BETA FOLD FAMILY PROTEIN, EXPRESSED-RELATED"/>
    <property type="match status" value="1"/>
</dbReference>
<dbReference type="PANTHER" id="PTHR45763:SF51">
    <property type="entry name" value="ALPHA_BETA-HYDROLASES SUPERFAMILY PROTEIN"/>
    <property type="match status" value="1"/>
</dbReference>
<dbReference type="AlphaFoldDB" id="A0A803N261"/>
<evidence type="ECO:0000313" key="2">
    <source>
        <dbReference type="EnsemblPlants" id="AUR62039214-RA:cds"/>
    </source>
</evidence>
<dbReference type="Gramene" id="AUR62039214-RA">
    <property type="protein sequence ID" value="AUR62039214-RA:cds"/>
    <property type="gene ID" value="AUR62039214"/>
</dbReference>
<dbReference type="Proteomes" id="UP000596660">
    <property type="component" value="Unplaced"/>
</dbReference>
<dbReference type="Pfam" id="PF12697">
    <property type="entry name" value="Abhydrolase_6"/>
    <property type="match status" value="1"/>
</dbReference>
<name>A0A803N261_CHEQI</name>
<protein>
    <recommendedName>
        <fullName evidence="1">AB hydrolase-1 domain-containing protein</fullName>
    </recommendedName>
</protein>
<dbReference type="OMA" id="RPGYVES"/>
<dbReference type="InterPro" id="IPR000073">
    <property type="entry name" value="AB_hydrolase_1"/>
</dbReference>
<evidence type="ECO:0000259" key="1">
    <source>
        <dbReference type="Pfam" id="PF12697"/>
    </source>
</evidence>
<evidence type="ECO:0000313" key="3">
    <source>
        <dbReference type="Proteomes" id="UP000596660"/>
    </source>
</evidence>
<dbReference type="EnsemblPlants" id="AUR62039214-RA">
    <property type="protein sequence ID" value="AUR62039214-RA:cds"/>
    <property type="gene ID" value="AUR62039214"/>
</dbReference>
<accession>A0A803N261</accession>
<reference evidence="2" key="2">
    <citation type="submission" date="2021-03" db="UniProtKB">
        <authorList>
            <consortium name="EnsemblPlants"/>
        </authorList>
    </citation>
    <scope>IDENTIFICATION</scope>
</reference>
<proteinExistence type="predicted"/>
<reference evidence="2" key="1">
    <citation type="journal article" date="2017" name="Nature">
        <title>The genome of Chenopodium quinoa.</title>
        <authorList>
            <person name="Jarvis D.E."/>
            <person name="Ho Y.S."/>
            <person name="Lightfoot D.J."/>
            <person name="Schmoeckel S.M."/>
            <person name="Li B."/>
            <person name="Borm T.J.A."/>
            <person name="Ohyanagi H."/>
            <person name="Mineta K."/>
            <person name="Michell C.T."/>
            <person name="Saber N."/>
            <person name="Kharbatia N.M."/>
            <person name="Rupper R.R."/>
            <person name="Sharp A.R."/>
            <person name="Dally N."/>
            <person name="Boughton B.A."/>
            <person name="Woo Y.H."/>
            <person name="Gao G."/>
            <person name="Schijlen E.G.W.M."/>
            <person name="Guo X."/>
            <person name="Momin A.A."/>
            <person name="Negrao S."/>
            <person name="Al-Babili S."/>
            <person name="Gehring C."/>
            <person name="Roessner U."/>
            <person name="Jung C."/>
            <person name="Murphy K."/>
            <person name="Arold S.T."/>
            <person name="Gojobori T."/>
            <person name="van der Linden C.G."/>
            <person name="van Loo E.N."/>
            <person name="Jellen E.N."/>
            <person name="Maughan P.J."/>
            <person name="Tester M."/>
        </authorList>
    </citation>
    <scope>NUCLEOTIDE SEQUENCE [LARGE SCALE GENOMIC DNA]</scope>
    <source>
        <strain evidence="2">cv. PI 614886</strain>
    </source>
</reference>
<sequence>MWIAAIFTLVVAGGIYQMVKPPPSKLCGSPNGPPVTSPRIKLSDGRYLAYKVRGAAKEIAKHKVFINHGFTSSKDLYIPMSDEWLQDMGICLITFDRPGYVESDPNPHRSPKNDALDIQELADQLELGPKFYVIGLSIGSYPAWGCLKYIPHRLAGVAFVVPAINYWWPSLPSELRSKAYSKLPLLEQWRLQFIHYAPYLAWSMQRWLSFPSIHTVLKNNPEAYNKNDLAVMELLARGKTDQQGVYESSYRDFVVAYGSWDINPLELTNPFPENSSAAVHLWIGCEDRIVDTGLSYYLARRLPWIHTHEVPYGGHLYLHDKDLCGMIFKITGAWRKTFF</sequence>
<organism evidence="2 3">
    <name type="scientific">Chenopodium quinoa</name>
    <name type="common">Quinoa</name>
    <dbReference type="NCBI Taxonomy" id="63459"/>
    <lineage>
        <taxon>Eukaryota</taxon>
        <taxon>Viridiplantae</taxon>
        <taxon>Streptophyta</taxon>
        <taxon>Embryophyta</taxon>
        <taxon>Tracheophyta</taxon>
        <taxon>Spermatophyta</taxon>
        <taxon>Magnoliopsida</taxon>
        <taxon>eudicotyledons</taxon>
        <taxon>Gunneridae</taxon>
        <taxon>Pentapetalae</taxon>
        <taxon>Caryophyllales</taxon>
        <taxon>Chenopodiaceae</taxon>
        <taxon>Chenopodioideae</taxon>
        <taxon>Atripliceae</taxon>
        <taxon>Chenopodium</taxon>
    </lineage>
</organism>
<keyword evidence="3" id="KW-1185">Reference proteome</keyword>
<feature type="domain" description="AB hydrolase-1" evidence="1">
    <location>
        <begin position="64"/>
        <end position="319"/>
    </location>
</feature>
<dbReference type="Gene3D" id="3.40.50.1820">
    <property type="entry name" value="alpha/beta hydrolase"/>
    <property type="match status" value="1"/>
</dbReference>
<dbReference type="SUPFAM" id="SSF53474">
    <property type="entry name" value="alpha/beta-Hydrolases"/>
    <property type="match status" value="1"/>
</dbReference>
<dbReference type="FunFam" id="3.40.50.1820:FF:000270">
    <property type="entry name" value="Alpha/beta-Hydrolases superfamily protein"/>
    <property type="match status" value="1"/>
</dbReference>